<keyword evidence="3" id="KW-1185">Reference proteome</keyword>
<comment type="caution">
    <text evidence="2">The sequence shown here is derived from an EMBL/GenBank/DDBJ whole genome shotgun (WGS) entry which is preliminary data.</text>
</comment>
<gene>
    <name evidence="2" type="ORF">AB6D66_00225</name>
</gene>
<reference evidence="2 3" key="1">
    <citation type="journal article" date="2024" name="ISME J.">
        <title>Tailless and filamentous prophages are predominant in marine Vibrio.</title>
        <authorList>
            <person name="Steensen K."/>
            <person name="Seneca J."/>
            <person name="Bartlau N."/>
            <person name="Yu X.A."/>
            <person name="Hussain F.A."/>
            <person name="Polz M.F."/>
        </authorList>
    </citation>
    <scope>NUCLEOTIDE SEQUENCE [LARGE SCALE GENOMIC DNA]</scope>
    <source>
        <strain evidence="2 3">10N.239.312.F12</strain>
    </source>
</reference>
<feature type="region of interest" description="Disordered" evidence="1">
    <location>
        <begin position="1"/>
        <end position="36"/>
    </location>
</feature>
<accession>A0ABV4MQQ1</accession>
<dbReference type="RefSeq" id="WP_269337212.1">
    <property type="nucleotide sequence ID" value="NZ_JBFSSG010000001.1"/>
</dbReference>
<evidence type="ECO:0000313" key="3">
    <source>
        <dbReference type="Proteomes" id="UP001570071"/>
    </source>
</evidence>
<dbReference type="Proteomes" id="UP001570071">
    <property type="component" value="Unassembled WGS sequence"/>
</dbReference>
<sequence>MQIDIFGSVEETPVTKKRRRSTTPPRKRATSKKKAAPTVFVDEKEGITMRHQNASKSMPDHMLLLCPEYDPTTDELLLDWDENTLLELWDGMLNEHLKQLRQTKPGSATRLEILEWQQSESFKDLCAAIAYRPEDIRDGVLAALQNYDTVAETRSIINMLVKLDSKVVKAVEDAELTHRECNSRRFKDQLADWFLTEFRKCKSSSKKWIKISTLMHSDELRDLASQIGMDMSGVINRIKPKMYFIQNPEDAEFDV</sequence>
<dbReference type="EMBL" id="JBFSSG010000001">
    <property type="protein sequence ID" value="MEZ8719469.1"/>
    <property type="molecule type" value="Genomic_DNA"/>
</dbReference>
<protein>
    <submittedName>
        <fullName evidence="2">Uncharacterized protein</fullName>
    </submittedName>
</protein>
<evidence type="ECO:0000313" key="2">
    <source>
        <dbReference type="EMBL" id="MEZ8719469.1"/>
    </source>
</evidence>
<proteinExistence type="predicted"/>
<feature type="compositionally biased region" description="Basic residues" evidence="1">
    <location>
        <begin position="15"/>
        <end position="35"/>
    </location>
</feature>
<name>A0ABV4MQQ1_9VIBR</name>
<organism evidence="2 3">
    <name type="scientific">Vibrio pomeroyi</name>
    <dbReference type="NCBI Taxonomy" id="198832"/>
    <lineage>
        <taxon>Bacteria</taxon>
        <taxon>Pseudomonadati</taxon>
        <taxon>Pseudomonadota</taxon>
        <taxon>Gammaproteobacteria</taxon>
        <taxon>Vibrionales</taxon>
        <taxon>Vibrionaceae</taxon>
        <taxon>Vibrio</taxon>
    </lineage>
</organism>
<evidence type="ECO:0000256" key="1">
    <source>
        <dbReference type="SAM" id="MobiDB-lite"/>
    </source>
</evidence>